<sequence length="233" mass="24906">MGCGGSRITAVKPVRSGELNGEDDTGSKQGCRGESAVSKFTTDSGVVLEAEEFPALPGTLARVLPSLAAHRSCLCQEVERPKSSEILEQLLSQGLITTVPRERLSGEAYNILIDGTETPKRRLPPRLESLKGKRNESITKDDIEERMRHAEGRRKLREEELKVRLRTKSARVRNPVAATTTREGGGTGLVEVPSAGEIPPTVGGVPPDPWHPGPLLTLGEGDGGSGGLSERGM</sequence>
<evidence type="ECO:0000256" key="1">
    <source>
        <dbReference type="SAM" id="MobiDB-lite"/>
    </source>
</evidence>
<evidence type="ECO:0000313" key="2">
    <source>
        <dbReference type="Ensembl" id="ENSELUP00000081833.1"/>
    </source>
</evidence>
<name>A0AAY5JZ44_ESOLU</name>
<feature type="compositionally biased region" description="Gly residues" evidence="1">
    <location>
        <begin position="220"/>
        <end position="233"/>
    </location>
</feature>
<protein>
    <recommendedName>
        <fullName evidence="4">Stathmin domain containing 1</fullName>
    </recommendedName>
</protein>
<reference evidence="2" key="2">
    <citation type="submission" date="2025-08" db="UniProtKB">
        <authorList>
            <consortium name="Ensembl"/>
        </authorList>
    </citation>
    <scope>IDENTIFICATION</scope>
</reference>
<dbReference type="GeneTree" id="ENSGT00940000173140"/>
<accession>A0AAY5JZ44</accession>
<evidence type="ECO:0000313" key="3">
    <source>
        <dbReference type="Proteomes" id="UP000265140"/>
    </source>
</evidence>
<reference evidence="2" key="3">
    <citation type="submission" date="2025-09" db="UniProtKB">
        <authorList>
            <consortium name="Ensembl"/>
        </authorList>
    </citation>
    <scope>IDENTIFICATION</scope>
</reference>
<evidence type="ECO:0008006" key="4">
    <source>
        <dbReference type="Google" id="ProtNLM"/>
    </source>
</evidence>
<keyword evidence="3" id="KW-1185">Reference proteome</keyword>
<dbReference type="Ensembl" id="ENSELUT00000110613.1">
    <property type="protein sequence ID" value="ENSELUP00000081833.1"/>
    <property type="gene ID" value="ENSELUG00000000809.3"/>
</dbReference>
<dbReference type="GO" id="GO:0031110">
    <property type="term" value="P:regulation of microtubule polymerization or depolymerization"/>
    <property type="evidence" value="ECO:0007669"/>
    <property type="project" value="InterPro"/>
</dbReference>
<dbReference type="InterPro" id="IPR000956">
    <property type="entry name" value="Stathmin_fam"/>
</dbReference>
<proteinExistence type="predicted"/>
<reference evidence="2 3" key="1">
    <citation type="submission" date="2020-02" db="EMBL/GenBank/DDBJ databases">
        <title>Esox lucius (northern pike) genome, fEsoLuc1, primary haplotype.</title>
        <authorList>
            <person name="Myers G."/>
            <person name="Karagic N."/>
            <person name="Meyer A."/>
            <person name="Pippel M."/>
            <person name="Reichard M."/>
            <person name="Winkler S."/>
            <person name="Tracey A."/>
            <person name="Sims Y."/>
            <person name="Howe K."/>
            <person name="Rhie A."/>
            <person name="Formenti G."/>
            <person name="Durbin R."/>
            <person name="Fedrigo O."/>
            <person name="Jarvis E.D."/>
        </authorList>
    </citation>
    <scope>NUCLEOTIDE SEQUENCE [LARGE SCALE GENOMIC DNA]</scope>
</reference>
<dbReference type="Proteomes" id="UP000265140">
    <property type="component" value="Chromosome 10"/>
</dbReference>
<dbReference type="AlphaFoldDB" id="A0AAY5JZ44"/>
<dbReference type="Pfam" id="PF00836">
    <property type="entry name" value="Stathmin"/>
    <property type="match status" value="1"/>
</dbReference>
<feature type="region of interest" description="Disordered" evidence="1">
    <location>
        <begin position="1"/>
        <end position="36"/>
    </location>
</feature>
<feature type="region of interest" description="Disordered" evidence="1">
    <location>
        <begin position="177"/>
        <end position="233"/>
    </location>
</feature>
<organism evidence="2 3">
    <name type="scientific">Esox lucius</name>
    <name type="common">Northern pike</name>
    <dbReference type="NCBI Taxonomy" id="8010"/>
    <lineage>
        <taxon>Eukaryota</taxon>
        <taxon>Metazoa</taxon>
        <taxon>Chordata</taxon>
        <taxon>Craniata</taxon>
        <taxon>Vertebrata</taxon>
        <taxon>Euteleostomi</taxon>
        <taxon>Actinopterygii</taxon>
        <taxon>Neopterygii</taxon>
        <taxon>Teleostei</taxon>
        <taxon>Protacanthopterygii</taxon>
        <taxon>Esociformes</taxon>
        <taxon>Esocidae</taxon>
        <taxon>Esox</taxon>
    </lineage>
</organism>